<dbReference type="InterPro" id="IPR036388">
    <property type="entry name" value="WH-like_DNA-bd_sf"/>
</dbReference>
<dbReference type="PROSITE" id="PS00622">
    <property type="entry name" value="HTH_LUXR_1"/>
    <property type="match status" value="1"/>
</dbReference>
<sequence length="216" mass="23235">MQVALASDLSLIAEAVRAALVSRRIDVTILTWPGLSRDDPVHRQLARVGPDVALLIYDADTPIRMAGAAALISEWDGPWVVLTGVPRGASWGGLREAGAASVRPNLTGLDEIESLIVMLSEGLAAPCADELDRLLGDWQVAQERVAGLQRRLNRLTPRELQVLDLLSSGVPVRSIATRLGLSESTVRSQVRAVLHKLGVRSQLAAVALLRSTEYVD</sequence>
<accession>A0ABP8ZN80</accession>
<evidence type="ECO:0000256" key="2">
    <source>
        <dbReference type="ARBA" id="ARBA00023125"/>
    </source>
</evidence>
<evidence type="ECO:0000256" key="1">
    <source>
        <dbReference type="ARBA" id="ARBA00023015"/>
    </source>
</evidence>
<dbReference type="Proteomes" id="UP001499882">
    <property type="component" value="Unassembled WGS sequence"/>
</dbReference>
<proteinExistence type="predicted"/>
<dbReference type="RefSeq" id="WP_345530324.1">
    <property type="nucleotide sequence ID" value="NZ_BAABKN010000043.1"/>
</dbReference>
<keyword evidence="2" id="KW-0238">DNA-binding</keyword>
<name>A0ABP8ZN80_9ACTN</name>
<keyword evidence="3" id="KW-0804">Transcription</keyword>
<dbReference type="PANTHER" id="PTHR44688:SF16">
    <property type="entry name" value="DNA-BINDING TRANSCRIPTIONAL ACTIVATOR DEVR_DOSR"/>
    <property type="match status" value="1"/>
</dbReference>
<evidence type="ECO:0000256" key="3">
    <source>
        <dbReference type="ARBA" id="ARBA00023163"/>
    </source>
</evidence>
<dbReference type="PANTHER" id="PTHR44688">
    <property type="entry name" value="DNA-BINDING TRANSCRIPTIONAL ACTIVATOR DEVR_DOSR"/>
    <property type="match status" value="1"/>
</dbReference>
<reference evidence="6" key="1">
    <citation type="journal article" date="2019" name="Int. J. Syst. Evol. Microbiol.">
        <title>The Global Catalogue of Microorganisms (GCM) 10K type strain sequencing project: providing services to taxonomists for standard genome sequencing and annotation.</title>
        <authorList>
            <consortium name="The Broad Institute Genomics Platform"/>
            <consortium name="The Broad Institute Genome Sequencing Center for Infectious Disease"/>
            <person name="Wu L."/>
            <person name="Ma J."/>
        </authorList>
    </citation>
    <scope>NUCLEOTIDE SEQUENCE [LARGE SCALE GENOMIC DNA]</scope>
    <source>
        <strain evidence="6">JCM 18532</strain>
    </source>
</reference>
<keyword evidence="1" id="KW-0805">Transcription regulation</keyword>
<evidence type="ECO:0000313" key="5">
    <source>
        <dbReference type="EMBL" id="GAA4760999.1"/>
    </source>
</evidence>
<dbReference type="EMBL" id="BAABKN010000043">
    <property type="protein sequence ID" value="GAA4760999.1"/>
    <property type="molecule type" value="Genomic_DNA"/>
</dbReference>
<feature type="domain" description="HTH luxR-type" evidence="4">
    <location>
        <begin position="148"/>
        <end position="213"/>
    </location>
</feature>
<organism evidence="5 6">
    <name type="scientific">Nocardioides endophyticus</name>
    <dbReference type="NCBI Taxonomy" id="1353775"/>
    <lineage>
        <taxon>Bacteria</taxon>
        <taxon>Bacillati</taxon>
        <taxon>Actinomycetota</taxon>
        <taxon>Actinomycetes</taxon>
        <taxon>Propionibacteriales</taxon>
        <taxon>Nocardioidaceae</taxon>
        <taxon>Nocardioides</taxon>
    </lineage>
</organism>
<dbReference type="Pfam" id="PF00196">
    <property type="entry name" value="GerE"/>
    <property type="match status" value="1"/>
</dbReference>
<dbReference type="PRINTS" id="PR00038">
    <property type="entry name" value="HTHLUXR"/>
</dbReference>
<dbReference type="SUPFAM" id="SSF46894">
    <property type="entry name" value="C-terminal effector domain of the bipartite response regulators"/>
    <property type="match status" value="1"/>
</dbReference>
<dbReference type="Gene3D" id="1.10.10.10">
    <property type="entry name" value="Winged helix-like DNA-binding domain superfamily/Winged helix DNA-binding domain"/>
    <property type="match status" value="1"/>
</dbReference>
<gene>
    <name evidence="5" type="ORF">GCM10023350_54220</name>
</gene>
<protein>
    <submittedName>
        <fullName evidence="5">Response regulator transcription factor</fullName>
    </submittedName>
</protein>
<dbReference type="InterPro" id="IPR000792">
    <property type="entry name" value="Tscrpt_reg_LuxR_C"/>
</dbReference>
<evidence type="ECO:0000259" key="4">
    <source>
        <dbReference type="PROSITE" id="PS50043"/>
    </source>
</evidence>
<evidence type="ECO:0000313" key="6">
    <source>
        <dbReference type="Proteomes" id="UP001499882"/>
    </source>
</evidence>
<dbReference type="InterPro" id="IPR016032">
    <property type="entry name" value="Sig_transdc_resp-reg_C-effctor"/>
</dbReference>
<dbReference type="PROSITE" id="PS50043">
    <property type="entry name" value="HTH_LUXR_2"/>
    <property type="match status" value="1"/>
</dbReference>
<dbReference type="SMART" id="SM00421">
    <property type="entry name" value="HTH_LUXR"/>
    <property type="match status" value="1"/>
</dbReference>
<dbReference type="CDD" id="cd06170">
    <property type="entry name" value="LuxR_C_like"/>
    <property type="match status" value="1"/>
</dbReference>
<comment type="caution">
    <text evidence="5">The sequence shown here is derived from an EMBL/GenBank/DDBJ whole genome shotgun (WGS) entry which is preliminary data.</text>
</comment>
<keyword evidence="6" id="KW-1185">Reference proteome</keyword>